<sequence length="2807" mass="303364">MSSLRQRVFQSVGWRRPAPDLWRDTTPIRSEIFGSERLEHHALSLAAAQAVAPKRGPRVRPLTMRVKDNARCLLMAYRSCARTLQSGCPVTPAAEWLLDNFHLVDQQLRQIDADLPAGYYRQLPKLADGPFAGYPRVFGLAWAYVAHTDSLLYGPGLARFVKSYQQVSPLTIGELWAVAITLRIVLVENMRRLAEQITRGNDLRVLADDIVDQVLAAPKDPVVSPQDALRAATASVTTGPLDEIAAAQIAKRLRGFDPAETPLHAWLEDRLYHQGSSIETVVQNAQMRQGASNVTMRNIVTSMRLASEIDWAEFFEDVSLIDIRLRARSGFAAMDFATRNTYRTEIEVLARGSALSEISVTDAALALAAAPGSDGAEGDPGFGLIGPGRRTLEREIGFVPTLRMQVGRATGRLGLVGYIGAVALVSVAVLAAALWASGARGPALLLLAVTGLVTASEVGTALVNLAITRTVGPRLLPTLDLATGIPSSLRTLVAVPVLLRDAEDLQAQIDQLEVHHLSSTGGALHYSLLSDGPDAASQTTPQDASLVATAESAMKRLNARYPSDHGERFLFLHRHRLWNPSEGVWMGWERKRGKLTELNHLLRGATDTNFLPHSHVPQDIKFVITLDGDTRLLRDTVARLIGKMAHPLNRAVFDPVARRVTAGYGIVQPRVTPALPTGTEGSVFQRVYSSPGGIEPYASADSNVYQDLFGEGSFTGKGIYDVDAFAASLAGRVPDNTLLSHDLFEGDFARAGLASDIDVVDDFPARYDTAMRRQHRWVRGDWQLLPWLIQPDSGLSPLGRWKMADNLRRALVAPLTLAALFAGWLLPVPVAAAWTVAVLLMLALPHLVGLPIAVLPGRAGITSRSHLAALLADARRALAQIALNTAFLADTAWQMADAIVRALIRMAVTRRHLLQWVTAAAAGADVMPGPGAQYRQMKGGMALGLATCGVAVALNPAGWPVVAPFALLWLAAPALAWRVSQPWAAKVSEPLDANQARTLRLIARRTWRYFETFVTEADNFLPPDNFQETPTPTVFHRTSPTNIGLYLLSATVARDMGWIGQAAAVTRLEQTLLTLERMPRFRGHLYNWHDTRDLRVLDPAYVSSVDSGNLAGHLIAVAQACRAWQETRLAESERRAGLGDALALAQMELTSEAVAVSALLDRLIDANARQEAFAILLPLATEAADLAADLGEPASDLAFWCGAARDCIAGHVEDAAGDAGPRLAEIERLAGDLAMQMDFAFLLDPEKKLLSIGFSVATNSRDPNCYDLLASEARLASLFAIAKGDVATRHWFRLGRAATPVGAGSALISWSGSMFEYLMPSLVMRAPAGSILEQTNRLIVDRQMAYGAAHGMPWGVSESSYNARDLEMTYQYSNFGVPGLGLKRGLNENRVIAPYATGLATMVAPHAALQNFERLAALGAEGRFGFYEAVDFTAQRLPAGADHALVQSFMAHHQGMTITAIANTLQGGQLRTRFHAEPMIRAVELLLQERVPRDATAMPPRAEDVPVTRVESDDAPVVRRFDAPGETSPTGHMLSNGRYAVMLTPTGGGYSRWRDQAITRWRPDPSQATLGSFIFARDVKSGALWSGALQPTGAGQDRHHAVFCEHQATFTHHDGTLSMTTEVVVSAEDDAEARRVTLTNTGRRAREIDLTSYAELVLAPHASDLAHPAFSKLFVVTDFMADLGAIIATRRRRSASDPDVWVAHIGVVEGIESAAVQYETDRARFIGRGRDIGTATMADRPLSGTTGTVLDPVLALRRRIVVPPGGTARVTFWTVVAETPEALLDQVDRHRDASAFERAVTLSWTQNQVQLRHLGVTHAAAVDFQRLGGMILRDDPRLQATPGQIDAGMGPQSMLWAMGISGDLPIVLFRISDTEDVAALHEVLAAHEYLRMRQLDVDLVILNDRASSYVQDMQGAIDTAVRSAQTRPRSAAHQGATRGAIHTLRADLVTGEQRALLNAVARVILLASRGGIGDQIDALLPVATSPAAPHPATPAPSPASATPDIELEFFNGTGGFAEDGREYVTILKGGHTTPAPWINVIANPDFGFAVSAEGSGPVWAENSRENQLTPWSNDPVCDPAGEALYLRDLDSGALWTPTALPIRGRGTYVARHGFGYSRFEHAAHGIAAEMVQFVPLDAPVKITRLTLRNTGERVRRLSVTAYAEWVLGTSRSATAGHITTTRDAETGAIFARNPFGLAFPGRVAFADLGAETSSVSADRSEVLGPEGRMARPAGIGAGPLSGRTGPALDPCAALQRHVTLAPHESVDVVFLLGQADSAGAARAVIERHRAADPEVTLQTVRQHWSDLLTAVQVTTPDRAMDILLNGWLLYQTLACRIWARAGFYQASGAFGFRDQLQDGMALTALRPEMTRAHLLRAASRQFPEGDVQHWWLPHSGQGVRTRMSDDRVWLGFGVAQYIAVSGDAAILDEQIPFLDGPVLPEGVHDDFFLPMISDTQASLFEHCARGLDQAIDLTGTNGMPLIGTGDWNDGMNRVGEGGRGTSVWLGWLLIATIDAMAPHAGIRDPARAARWRDHRAAVLRAIESEGWDGDWYRRGTFDDGTPLGSAGSEECRIDSIAQSWAVLSGAADPVRATTAMASMSKHLIRPDPGLALLFAPPFDSSSPDPGYIKSYPPGLRENGGQYSHAAMWAILAHCRMGDGDAAAGLFALVNPINHALTPDAAARYRVEPYVVAADVYSTAPHKGRGGWTWYTGSAGWMYRAGIEGILGLTREGSEIVLDPCFPKVWPAVRASVRLGGTHLAITIQNEGLIGLGIRTAMLDGVPLALDNGRLRLRLPEGRHSLDVTINV</sequence>
<keyword evidence="1" id="KW-0328">Glycosyltransferase</keyword>
<feature type="transmembrane region" description="Helical" evidence="3">
    <location>
        <begin position="810"/>
        <end position="826"/>
    </location>
</feature>
<dbReference type="PANTHER" id="PTHR37469">
    <property type="entry name" value="CELLOBIONIC ACID PHOSPHORYLASE-RELATED"/>
    <property type="match status" value="1"/>
</dbReference>
<name>A0A916X1E3_9HYPH</name>
<dbReference type="RefSeq" id="WP_150497268.1">
    <property type="nucleotide sequence ID" value="NZ_BMFA01000009.1"/>
</dbReference>
<dbReference type="Pfam" id="PF10091">
    <property type="entry name" value="Glycoamylase"/>
    <property type="match status" value="1"/>
</dbReference>
<dbReference type="OrthoDB" id="9769991at2"/>
<reference evidence="7" key="2">
    <citation type="submission" date="2020-09" db="EMBL/GenBank/DDBJ databases">
        <authorList>
            <person name="Sun Q."/>
            <person name="Zhou Y."/>
        </authorList>
    </citation>
    <scope>NUCLEOTIDE SEQUENCE</scope>
    <source>
        <strain evidence="7">CGMCC 1.12426</strain>
    </source>
</reference>
<accession>A0A916X1E3</accession>
<organism evidence="7 8">
    <name type="scientific">Roseibium aquae</name>
    <dbReference type="NCBI Taxonomy" id="1323746"/>
    <lineage>
        <taxon>Bacteria</taxon>
        <taxon>Pseudomonadati</taxon>
        <taxon>Pseudomonadota</taxon>
        <taxon>Alphaproteobacteria</taxon>
        <taxon>Hyphomicrobiales</taxon>
        <taxon>Stappiaceae</taxon>
        <taxon>Roseibium</taxon>
    </lineage>
</organism>
<dbReference type="Pfam" id="PF06165">
    <property type="entry name" value="GH94_b-supersand"/>
    <property type="match status" value="2"/>
</dbReference>
<dbReference type="SUPFAM" id="SSF74650">
    <property type="entry name" value="Galactose mutarotase-like"/>
    <property type="match status" value="2"/>
</dbReference>
<evidence type="ECO:0000259" key="6">
    <source>
        <dbReference type="Pfam" id="PF17167"/>
    </source>
</evidence>
<dbReference type="CDD" id="cd11753">
    <property type="entry name" value="GH94N_ChvB_NdvB_2_like"/>
    <property type="match status" value="1"/>
</dbReference>
<feature type="transmembrane region" description="Helical" evidence="3">
    <location>
        <begin position="413"/>
        <end position="437"/>
    </location>
</feature>
<dbReference type="SUPFAM" id="SSF48208">
    <property type="entry name" value="Six-hairpin glycosidases"/>
    <property type="match status" value="1"/>
</dbReference>
<protein>
    <submittedName>
        <fullName evidence="7">Glycosyl transferase</fullName>
    </submittedName>
</protein>
<dbReference type="InterPro" id="IPR037824">
    <property type="entry name" value="GH94N_2_NdvB"/>
</dbReference>
<keyword evidence="3" id="KW-0812">Transmembrane</keyword>
<keyword evidence="2 7" id="KW-0808">Transferase</keyword>
<dbReference type="InterPro" id="IPR010383">
    <property type="entry name" value="Glyco_hydrolase_94_b-supersand"/>
</dbReference>
<dbReference type="InterPro" id="IPR033432">
    <property type="entry name" value="GH94_catalytic"/>
</dbReference>
<evidence type="ECO:0000313" key="7">
    <source>
        <dbReference type="EMBL" id="GGB55767.1"/>
    </source>
</evidence>
<dbReference type="InterPro" id="IPR011013">
    <property type="entry name" value="Gal_mutarotase_sf_dom"/>
</dbReference>
<feature type="transmembrane region" description="Helical" evidence="3">
    <location>
        <begin position="443"/>
        <end position="467"/>
    </location>
</feature>
<keyword evidence="8" id="KW-1185">Reference proteome</keyword>
<dbReference type="InterPro" id="IPR037820">
    <property type="entry name" value="GH94N_NdvB"/>
</dbReference>
<dbReference type="EMBL" id="BMFA01000009">
    <property type="protein sequence ID" value="GGB55767.1"/>
    <property type="molecule type" value="Genomic_DNA"/>
</dbReference>
<reference evidence="7" key="1">
    <citation type="journal article" date="2014" name="Int. J. Syst. Evol. Microbiol.">
        <title>Complete genome sequence of Corynebacterium casei LMG S-19264T (=DSM 44701T), isolated from a smear-ripened cheese.</title>
        <authorList>
            <consortium name="US DOE Joint Genome Institute (JGI-PGF)"/>
            <person name="Walter F."/>
            <person name="Albersmeier A."/>
            <person name="Kalinowski J."/>
            <person name="Ruckert C."/>
        </authorList>
    </citation>
    <scope>NUCLEOTIDE SEQUENCE</scope>
    <source>
        <strain evidence="7">CGMCC 1.12426</strain>
    </source>
</reference>
<proteinExistence type="predicted"/>
<dbReference type="GO" id="GO:0030246">
    <property type="term" value="F:carbohydrate binding"/>
    <property type="evidence" value="ECO:0007669"/>
    <property type="project" value="InterPro"/>
</dbReference>
<dbReference type="SMART" id="SM01068">
    <property type="entry name" value="CBM_X"/>
    <property type="match status" value="2"/>
</dbReference>
<dbReference type="InterPro" id="IPR037018">
    <property type="entry name" value="GH65_N"/>
</dbReference>
<dbReference type="InterPro" id="IPR019282">
    <property type="entry name" value="Glycoamylase-like_cons_dom"/>
</dbReference>
<feature type="domain" description="Glycoamylase-like" evidence="5">
    <location>
        <begin position="1268"/>
        <end position="1475"/>
    </location>
</feature>
<evidence type="ECO:0000256" key="3">
    <source>
        <dbReference type="SAM" id="Phobius"/>
    </source>
</evidence>
<feature type="transmembrane region" description="Helical" evidence="3">
    <location>
        <begin position="943"/>
        <end position="972"/>
    </location>
</feature>
<feature type="domain" description="Glycosyl hydrolase 94 supersandwich" evidence="4">
    <location>
        <begin position="2021"/>
        <end position="2289"/>
    </location>
</feature>
<dbReference type="Gene3D" id="1.50.10.10">
    <property type="match status" value="1"/>
</dbReference>
<dbReference type="PANTHER" id="PTHR37469:SF2">
    <property type="entry name" value="CELLOBIONIC ACID PHOSPHORYLASE"/>
    <property type="match status" value="1"/>
</dbReference>
<gene>
    <name evidence="7" type="ORF">GCM10011316_29830</name>
</gene>
<evidence type="ECO:0000259" key="4">
    <source>
        <dbReference type="Pfam" id="PF06165"/>
    </source>
</evidence>
<dbReference type="InterPro" id="IPR052047">
    <property type="entry name" value="GH94_Enzymes"/>
</dbReference>
<dbReference type="Gene3D" id="1.50.10.140">
    <property type="match status" value="1"/>
</dbReference>
<keyword evidence="3" id="KW-0472">Membrane</keyword>
<dbReference type="Proteomes" id="UP000605148">
    <property type="component" value="Unassembled WGS sequence"/>
</dbReference>
<dbReference type="GO" id="GO:0005975">
    <property type="term" value="P:carbohydrate metabolic process"/>
    <property type="evidence" value="ECO:0007669"/>
    <property type="project" value="InterPro"/>
</dbReference>
<feature type="transmembrane region" description="Helical" evidence="3">
    <location>
        <begin position="832"/>
        <end position="855"/>
    </location>
</feature>
<dbReference type="GO" id="GO:0016757">
    <property type="term" value="F:glycosyltransferase activity"/>
    <property type="evidence" value="ECO:0007669"/>
    <property type="project" value="UniProtKB-KW"/>
</dbReference>
<dbReference type="Gene3D" id="2.60.420.10">
    <property type="entry name" value="Maltose phosphorylase, domain 3"/>
    <property type="match status" value="1"/>
</dbReference>
<dbReference type="InterPro" id="IPR012341">
    <property type="entry name" value="6hp_glycosidase-like_sf"/>
</dbReference>
<dbReference type="Gene3D" id="2.70.98.40">
    <property type="entry name" value="Glycoside hydrolase, family 65, N-terminal domain"/>
    <property type="match status" value="2"/>
</dbReference>
<dbReference type="CDD" id="cd11756">
    <property type="entry name" value="GH94N_ChvB_NdvB_1_like"/>
    <property type="match status" value="1"/>
</dbReference>
<evidence type="ECO:0000313" key="8">
    <source>
        <dbReference type="Proteomes" id="UP000605148"/>
    </source>
</evidence>
<feature type="domain" description="Glycosyl hydrolase 94 supersandwich" evidence="4">
    <location>
        <begin position="1516"/>
        <end position="1792"/>
    </location>
</feature>
<dbReference type="Pfam" id="PF17167">
    <property type="entry name" value="Glyco_hydro_94"/>
    <property type="match status" value="1"/>
</dbReference>
<evidence type="ECO:0000256" key="1">
    <source>
        <dbReference type="ARBA" id="ARBA00022676"/>
    </source>
</evidence>
<feature type="domain" description="Glycosyl hydrolase 94 catalytic" evidence="6">
    <location>
        <begin position="2303"/>
        <end position="2727"/>
    </location>
</feature>
<dbReference type="InterPro" id="IPR008928">
    <property type="entry name" value="6-hairpin_glycosidase_sf"/>
</dbReference>
<evidence type="ECO:0000256" key="2">
    <source>
        <dbReference type="ARBA" id="ARBA00022679"/>
    </source>
</evidence>
<comment type="caution">
    <text evidence="7">The sequence shown here is derived from an EMBL/GenBank/DDBJ whole genome shotgun (WGS) entry which is preliminary data.</text>
</comment>
<evidence type="ECO:0000259" key="5">
    <source>
        <dbReference type="Pfam" id="PF10091"/>
    </source>
</evidence>
<keyword evidence="3" id="KW-1133">Transmembrane helix</keyword>